<reference evidence="1" key="2">
    <citation type="journal article" date="2021" name="Syst. Appl. Microbiol.">
        <title>Roseomonas hellenica sp. nov., isolated from roots of wild-growing Alkanna tinctoria.</title>
        <authorList>
            <person name="Rat A."/>
            <person name="Naranjo H.D."/>
            <person name="Lebbe L."/>
            <person name="Cnockaert M."/>
            <person name="Krigas N."/>
            <person name="Grigoriadou K."/>
            <person name="Maloupa E."/>
            <person name="Willems A."/>
        </authorList>
    </citation>
    <scope>NUCLEOTIDE SEQUENCE</scope>
    <source>
        <strain evidence="1">LMG 31228</strain>
    </source>
</reference>
<sequence>MAFEAKNLELLAGGSGLCIWGYKTTDAAADVDTAGYFNGAANRLKVGDLIVRTTFTTTAFTTLSSQGFHTVSANDGSTVDVNDTLAVTATDTD</sequence>
<protein>
    <submittedName>
        <fullName evidence="1">Uncharacterized protein</fullName>
    </submittedName>
</protein>
<organism evidence="1 2">
    <name type="scientific">Neoroseomonas eburnea</name>
    <dbReference type="NCBI Taxonomy" id="1346889"/>
    <lineage>
        <taxon>Bacteria</taxon>
        <taxon>Pseudomonadati</taxon>
        <taxon>Pseudomonadota</taxon>
        <taxon>Alphaproteobacteria</taxon>
        <taxon>Acetobacterales</taxon>
        <taxon>Acetobacteraceae</taxon>
        <taxon>Neoroseomonas</taxon>
    </lineage>
</organism>
<reference evidence="1" key="1">
    <citation type="submission" date="2020-01" db="EMBL/GenBank/DDBJ databases">
        <authorList>
            <person name="Rat A."/>
        </authorList>
    </citation>
    <scope>NUCLEOTIDE SEQUENCE</scope>
    <source>
        <strain evidence="1">LMG 31228</strain>
    </source>
</reference>
<dbReference type="RefSeq" id="WP_211848286.1">
    <property type="nucleotide sequence ID" value="NZ_JAAEDL010000022.1"/>
</dbReference>
<dbReference type="AlphaFoldDB" id="A0A9X9XGB3"/>
<gene>
    <name evidence="1" type="ORF">GXW74_19815</name>
</gene>
<keyword evidence="2" id="KW-1185">Reference proteome</keyword>
<name>A0A9X9XGB3_9PROT</name>
<comment type="caution">
    <text evidence="1">The sequence shown here is derived from an EMBL/GenBank/DDBJ whole genome shotgun (WGS) entry which is preliminary data.</text>
</comment>
<accession>A0A9X9XGB3</accession>
<evidence type="ECO:0000313" key="2">
    <source>
        <dbReference type="Proteomes" id="UP001138709"/>
    </source>
</evidence>
<evidence type="ECO:0000313" key="1">
    <source>
        <dbReference type="EMBL" id="MBR0682749.1"/>
    </source>
</evidence>
<proteinExistence type="predicted"/>
<dbReference type="EMBL" id="JAAEDL010000022">
    <property type="protein sequence ID" value="MBR0682749.1"/>
    <property type="molecule type" value="Genomic_DNA"/>
</dbReference>
<dbReference type="Proteomes" id="UP001138709">
    <property type="component" value="Unassembled WGS sequence"/>
</dbReference>